<proteinExistence type="predicted"/>
<dbReference type="WBParaSite" id="RSKR_0000273150.1">
    <property type="protein sequence ID" value="RSKR_0000273150.1"/>
    <property type="gene ID" value="RSKR_0000273150"/>
</dbReference>
<dbReference type="Proteomes" id="UP000095286">
    <property type="component" value="Unplaced"/>
</dbReference>
<reference evidence="2" key="1">
    <citation type="submission" date="2016-11" db="UniProtKB">
        <authorList>
            <consortium name="WormBaseParasite"/>
        </authorList>
    </citation>
    <scope>IDENTIFICATION</scope>
    <source>
        <strain evidence="2">KR3021</strain>
    </source>
</reference>
<sequence>MISSSNYHIVHVPLIQSELNEPVFLGTLQIEIGISQSINKLCVKENQAKDVYNMVLVPGKLDAGNKEIFLNKSRIIENGYSVYDTEKLLIPGIYTLTIEKFWSYVSLDSKNGIFGEKSNFNHFFGLAIREDEIPFPTIDATESRVQFELTLIHPQNTTAISVSPVLNTQPFGQNWTETNFVRTPNILFDSFSFFILPDEFRKVQSDQSTAPIINLYYNWIVGTYSISSGVIETNRIHSLYNQLSARLTPNILQPQISIFTQNIFPYFHSFLPFSINHDKEVSIKNILTQLIPMIINFKSNQPQEITFLQNSFQRLMVNDVFLNDSAQEYETYLLRKHIETSLIDSVTNFTQIPLNQGKSYNTLISINTLMGPNFWVRMQQFFEIHKYTEVEPSIFWIYFAKGLCGVDICLCDVIKKWAKLTSEPLLKIENVVNATSTLNFINDNLDEDEGVIPLFLDMTFVDGVNGTRTNIKLPVQVLTHNQVKLGPISINETGVTLSNLGYNHFYRTYYSNNLWTNIFNFTDNYPNALKLSEKTNLAESFCHQSINESDYLSNLNEAAKRLLVNLPVVPATCQSLLSGKTTQVEED</sequence>
<evidence type="ECO:0000313" key="1">
    <source>
        <dbReference type="Proteomes" id="UP000095286"/>
    </source>
</evidence>
<protein>
    <submittedName>
        <fullName evidence="2">Peptidase_M1 domain-containing protein</fullName>
    </submittedName>
</protein>
<name>A0AC35TNU3_9BILA</name>
<accession>A0AC35TNU3</accession>
<organism evidence="1 2">
    <name type="scientific">Rhabditophanes sp. KR3021</name>
    <dbReference type="NCBI Taxonomy" id="114890"/>
    <lineage>
        <taxon>Eukaryota</taxon>
        <taxon>Metazoa</taxon>
        <taxon>Ecdysozoa</taxon>
        <taxon>Nematoda</taxon>
        <taxon>Chromadorea</taxon>
        <taxon>Rhabditida</taxon>
        <taxon>Tylenchina</taxon>
        <taxon>Panagrolaimomorpha</taxon>
        <taxon>Strongyloidoidea</taxon>
        <taxon>Alloionematidae</taxon>
        <taxon>Rhabditophanes</taxon>
    </lineage>
</organism>
<evidence type="ECO:0000313" key="2">
    <source>
        <dbReference type="WBParaSite" id="RSKR_0000273150.1"/>
    </source>
</evidence>